<feature type="compositionally biased region" description="Basic and acidic residues" evidence="7">
    <location>
        <begin position="173"/>
        <end position="196"/>
    </location>
</feature>
<feature type="region of interest" description="Disordered" evidence="7">
    <location>
        <begin position="120"/>
        <end position="196"/>
    </location>
</feature>
<feature type="transmembrane region" description="Helical" evidence="8">
    <location>
        <begin position="30"/>
        <end position="54"/>
    </location>
</feature>
<comment type="similarity">
    <text evidence="2">Belongs to the CPA3 antiporters (TC 2.A.63) subunit C family.</text>
</comment>
<evidence type="ECO:0000256" key="1">
    <source>
        <dbReference type="ARBA" id="ARBA00004651"/>
    </source>
</evidence>
<dbReference type="Proteomes" id="UP001500166">
    <property type="component" value="Unassembled WGS sequence"/>
</dbReference>
<dbReference type="InterPro" id="IPR039428">
    <property type="entry name" value="NUOK/Mnh_C1-like"/>
</dbReference>
<keyword evidence="4 8" id="KW-0812">Transmembrane</keyword>
<evidence type="ECO:0000256" key="6">
    <source>
        <dbReference type="ARBA" id="ARBA00023136"/>
    </source>
</evidence>
<evidence type="ECO:0000313" key="9">
    <source>
        <dbReference type="EMBL" id="GAA2113903.1"/>
    </source>
</evidence>
<protein>
    <submittedName>
        <fullName evidence="9">Na(+)/H(+) antiporter subunit C</fullName>
    </submittedName>
</protein>
<sequence>MTVNLTLLVVMGVLYAVGVYLLLERSMTRVLLGIMLLTNGTNLLILHTGGVPGFAPLYDKNLDGSQYSDPLPQALILTSIVISLATTAFILSMIYRSWTLARRDEIQDDLEDRRVAQQDAYDAEDDDALPQDSSEFDDADDLPARPRHNEEEATESPGHHRAQHLAAPASPDYIEHAEGHRYEDHGPEDTGREDRS</sequence>
<evidence type="ECO:0000256" key="4">
    <source>
        <dbReference type="ARBA" id="ARBA00022692"/>
    </source>
</evidence>
<proteinExistence type="inferred from homology"/>
<comment type="caution">
    <text evidence="9">The sequence shown here is derived from an EMBL/GenBank/DDBJ whole genome shotgun (WGS) entry which is preliminary data.</text>
</comment>
<dbReference type="PANTHER" id="PTHR34583">
    <property type="entry name" value="ANTIPORTER SUBUNIT MNHC2-RELATED"/>
    <property type="match status" value="1"/>
</dbReference>
<keyword evidence="10" id="KW-1185">Reference proteome</keyword>
<dbReference type="InterPro" id="IPR050601">
    <property type="entry name" value="CPA3_antiporter_subunitC"/>
</dbReference>
<gene>
    <name evidence="9" type="ORF">GCM10009824_10800</name>
</gene>
<organism evidence="9 10">
    <name type="scientific">Kocuria atrinae</name>
    <dbReference type="NCBI Taxonomy" id="592377"/>
    <lineage>
        <taxon>Bacteria</taxon>
        <taxon>Bacillati</taxon>
        <taxon>Actinomycetota</taxon>
        <taxon>Actinomycetes</taxon>
        <taxon>Micrococcales</taxon>
        <taxon>Micrococcaceae</taxon>
        <taxon>Kocuria</taxon>
    </lineage>
</organism>
<dbReference type="RefSeq" id="WP_344223991.1">
    <property type="nucleotide sequence ID" value="NZ_BAAAQA010000011.1"/>
</dbReference>
<dbReference type="EMBL" id="BAAAQA010000011">
    <property type="protein sequence ID" value="GAA2113903.1"/>
    <property type="molecule type" value="Genomic_DNA"/>
</dbReference>
<comment type="subcellular location">
    <subcellularLocation>
        <location evidence="1">Cell membrane</location>
        <topology evidence="1">Multi-pass membrane protein</topology>
    </subcellularLocation>
</comment>
<accession>A0ABN2XN53</accession>
<dbReference type="Pfam" id="PF00420">
    <property type="entry name" value="Oxidored_q2"/>
    <property type="match status" value="1"/>
</dbReference>
<evidence type="ECO:0000256" key="3">
    <source>
        <dbReference type="ARBA" id="ARBA00022475"/>
    </source>
</evidence>
<dbReference type="PANTHER" id="PTHR34583:SF2">
    <property type="entry name" value="ANTIPORTER SUBUNIT MNHC2-RELATED"/>
    <property type="match status" value="1"/>
</dbReference>
<evidence type="ECO:0000256" key="7">
    <source>
        <dbReference type="SAM" id="MobiDB-lite"/>
    </source>
</evidence>
<feature type="transmembrane region" description="Helical" evidence="8">
    <location>
        <begin position="6"/>
        <end position="23"/>
    </location>
</feature>
<feature type="compositionally biased region" description="Basic and acidic residues" evidence="7">
    <location>
        <begin position="142"/>
        <end position="151"/>
    </location>
</feature>
<keyword evidence="6 8" id="KW-0472">Membrane</keyword>
<feature type="transmembrane region" description="Helical" evidence="8">
    <location>
        <begin position="74"/>
        <end position="95"/>
    </location>
</feature>
<name>A0ABN2XN53_9MICC</name>
<keyword evidence="5 8" id="KW-1133">Transmembrane helix</keyword>
<evidence type="ECO:0000313" key="10">
    <source>
        <dbReference type="Proteomes" id="UP001500166"/>
    </source>
</evidence>
<evidence type="ECO:0000256" key="2">
    <source>
        <dbReference type="ARBA" id="ARBA00010388"/>
    </source>
</evidence>
<dbReference type="NCBIfam" id="NF005929">
    <property type="entry name" value="PRK07946.1"/>
    <property type="match status" value="1"/>
</dbReference>
<feature type="compositionally biased region" description="Acidic residues" evidence="7">
    <location>
        <begin position="121"/>
        <end position="141"/>
    </location>
</feature>
<reference evidence="9 10" key="1">
    <citation type="journal article" date="2019" name="Int. J. Syst. Evol. Microbiol.">
        <title>The Global Catalogue of Microorganisms (GCM) 10K type strain sequencing project: providing services to taxonomists for standard genome sequencing and annotation.</title>
        <authorList>
            <consortium name="The Broad Institute Genomics Platform"/>
            <consortium name="The Broad Institute Genome Sequencing Center for Infectious Disease"/>
            <person name="Wu L."/>
            <person name="Ma J."/>
        </authorList>
    </citation>
    <scope>NUCLEOTIDE SEQUENCE [LARGE SCALE GENOMIC DNA]</scope>
    <source>
        <strain evidence="9 10">JCM 15914</strain>
    </source>
</reference>
<keyword evidence="3" id="KW-1003">Cell membrane</keyword>
<evidence type="ECO:0000256" key="8">
    <source>
        <dbReference type="SAM" id="Phobius"/>
    </source>
</evidence>
<evidence type="ECO:0000256" key="5">
    <source>
        <dbReference type="ARBA" id="ARBA00022989"/>
    </source>
</evidence>
<dbReference type="Gene3D" id="1.10.287.3510">
    <property type="match status" value="1"/>
</dbReference>